<organism evidence="2 3">
    <name type="scientific">Nezara viridula</name>
    <name type="common">Southern green stink bug</name>
    <name type="synonym">Cimex viridulus</name>
    <dbReference type="NCBI Taxonomy" id="85310"/>
    <lineage>
        <taxon>Eukaryota</taxon>
        <taxon>Metazoa</taxon>
        <taxon>Ecdysozoa</taxon>
        <taxon>Arthropoda</taxon>
        <taxon>Hexapoda</taxon>
        <taxon>Insecta</taxon>
        <taxon>Pterygota</taxon>
        <taxon>Neoptera</taxon>
        <taxon>Paraneoptera</taxon>
        <taxon>Hemiptera</taxon>
        <taxon>Heteroptera</taxon>
        <taxon>Panheteroptera</taxon>
        <taxon>Pentatomomorpha</taxon>
        <taxon>Pentatomoidea</taxon>
        <taxon>Pentatomidae</taxon>
        <taxon>Pentatominae</taxon>
        <taxon>Nezara</taxon>
    </lineage>
</organism>
<evidence type="ECO:0000313" key="3">
    <source>
        <dbReference type="Proteomes" id="UP001152798"/>
    </source>
</evidence>
<keyword evidence="3" id="KW-1185">Reference proteome</keyword>
<keyword evidence="1" id="KW-0732">Signal</keyword>
<proteinExistence type="predicted"/>
<feature type="signal peptide" evidence="1">
    <location>
        <begin position="1"/>
        <end position="23"/>
    </location>
</feature>
<dbReference type="AlphaFoldDB" id="A0A9P0MLK4"/>
<accession>A0A9P0MLK4</accession>
<sequence>MGNMVCQGLTLIWFFFLVSQVSPHPVHCYEVNNVLEEGSDFHVHNKRQVDCSPVLQEEEPTGRPRLLSDEDRKKIQTRLFEGLLHFGTVVNHIDTFIMDKSRMILKSLGKMATSEEDTRFEI</sequence>
<dbReference type="OrthoDB" id="6621861at2759"/>
<name>A0A9P0MLK4_NEZVI</name>
<evidence type="ECO:0008006" key="4">
    <source>
        <dbReference type="Google" id="ProtNLM"/>
    </source>
</evidence>
<dbReference type="Proteomes" id="UP001152798">
    <property type="component" value="Chromosome 4"/>
</dbReference>
<gene>
    <name evidence="2" type="ORF">NEZAVI_LOCUS7749</name>
</gene>
<protein>
    <recommendedName>
        <fullName evidence="4">Neuropeptide</fullName>
    </recommendedName>
</protein>
<evidence type="ECO:0000256" key="1">
    <source>
        <dbReference type="SAM" id="SignalP"/>
    </source>
</evidence>
<evidence type="ECO:0000313" key="2">
    <source>
        <dbReference type="EMBL" id="CAH1398019.1"/>
    </source>
</evidence>
<feature type="chain" id="PRO_5040207265" description="Neuropeptide" evidence="1">
    <location>
        <begin position="24"/>
        <end position="122"/>
    </location>
</feature>
<dbReference type="EMBL" id="OV725080">
    <property type="protein sequence ID" value="CAH1398019.1"/>
    <property type="molecule type" value="Genomic_DNA"/>
</dbReference>
<reference evidence="2" key="1">
    <citation type="submission" date="2022-01" db="EMBL/GenBank/DDBJ databases">
        <authorList>
            <person name="King R."/>
        </authorList>
    </citation>
    <scope>NUCLEOTIDE SEQUENCE</scope>
</reference>